<comment type="caution">
    <text evidence="3">The sequence shown here is derived from an EMBL/GenBank/DDBJ whole genome shotgun (WGS) entry which is preliminary data.</text>
</comment>
<feature type="domain" description="Tail sheath protein C-terminal" evidence="2">
    <location>
        <begin position="368"/>
        <end position="471"/>
    </location>
</feature>
<reference evidence="3 4" key="1">
    <citation type="submission" date="2019-03" db="EMBL/GenBank/DDBJ databases">
        <title>Genomic Encyclopedia of Type Strains, Phase III (KMG-III): the genomes of soil and plant-associated and newly described type strains.</title>
        <authorList>
            <person name="Whitman W."/>
        </authorList>
    </citation>
    <scope>NUCLEOTIDE SEQUENCE [LARGE SCALE GENOMIC DNA]</scope>
    <source>
        <strain evidence="3 4">CECT 7378</strain>
    </source>
</reference>
<dbReference type="RefSeq" id="WP_133504201.1">
    <property type="nucleotide sequence ID" value="NZ_SNXC01000013.1"/>
</dbReference>
<comment type="similarity">
    <text evidence="1">Belongs to the myoviridae tail sheath protein family.</text>
</comment>
<dbReference type="EMBL" id="SNXC01000013">
    <property type="protein sequence ID" value="TDO96692.1"/>
    <property type="molecule type" value="Genomic_DNA"/>
</dbReference>
<name>A0A4V3CG83_9GAMM</name>
<organism evidence="3 4">
    <name type="scientific">Marinomonas balearica</name>
    <dbReference type="NCBI Taxonomy" id="491947"/>
    <lineage>
        <taxon>Bacteria</taxon>
        <taxon>Pseudomonadati</taxon>
        <taxon>Pseudomonadota</taxon>
        <taxon>Gammaproteobacteria</taxon>
        <taxon>Oceanospirillales</taxon>
        <taxon>Oceanospirillaceae</taxon>
        <taxon>Marinomonas</taxon>
    </lineage>
</organism>
<evidence type="ECO:0000259" key="2">
    <source>
        <dbReference type="Pfam" id="PF17482"/>
    </source>
</evidence>
<keyword evidence="4" id="KW-1185">Reference proteome</keyword>
<dbReference type="OrthoDB" id="9767864at2"/>
<evidence type="ECO:0000313" key="4">
    <source>
        <dbReference type="Proteomes" id="UP000294656"/>
    </source>
</evidence>
<evidence type="ECO:0000256" key="1">
    <source>
        <dbReference type="ARBA" id="ARBA00008005"/>
    </source>
</evidence>
<accession>A0A4V3CG83</accession>
<protein>
    <recommendedName>
        <fullName evidence="2">Tail sheath protein C-terminal domain-containing protein</fullName>
    </recommendedName>
</protein>
<dbReference type="PANTHER" id="PTHR35861">
    <property type="match status" value="1"/>
</dbReference>
<sequence length="477" mass="52001">MAQYKTPNVYMREESVLPTSAAEVATSIPAFIGYTQITTDKKDETKSIINKPYRITTLAEYEEIFGDLYYESLLVENKVSTVVGEPDEYFISDANSNALPSFFLYQSIQHYFANGGGACWVVSCGGYETSTTATDGSVTFTPTVIEKGDLEDGLAAIAQIDEVTLFVIPEAVTLTAVEHYGIHTTALQQASDLKDRFALIDVQQGSLLEPNQAGDALAMRSNVVGDLKYGASYYPYLRTAIARSYDESTTMVNDGAGNLVSLASLKASNTATYNSVKGVLRSNYLILPPCAAVAGCIASVDGSRGVWKAPANVALKQVLEPMIKIDDSQQEPLNVDATAGKSINAIRAFTGKGNLIWGARTLAGNDLEWRYINVRRLFNMVEETLMKATAFAVFEPNTPITWLKLKSMTENYLRSLWQQGALTGASESEAFFVNVGLGESMTQQDILEGLMKIKIGISPSRPAEFIELTFQHKSQDG</sequence>
<dbReference type="PANTHER" id="PTHR35861:SF1">
    <property type="entry name" value="PHAGE TAIL SHEATH PROTEIN"/>
    <property type="match status" value="1"/>
</dbReference>
<dbReference type="InterPro" id="IPR052042">
    <property type="entry name" value="Tail_sheath_structural"/>
</dbReference>
<gene>
    <name evidence="3" type="ORF">DFP79_2455</name>
</gene>
<dbReference type="Gene3D" id="3.40.50.11780">
    <property type="match status" value="1"/>
</dbReference>
<proteinExistence type="inferred from homology"/>
<dbReference type="Pfam" id="PF17482">
    <property type="entry name" value="Phage_sheath_1C"/>
    <property type="match status" value="1"/>
</dbReference>
<dbReference type="InterPro" id="IPR020287">
    <property type="entry name" value="Tail_sheath_C"/>
</dbReference>
<evidence type="ECO:0000313" key="3">
    <source>
        <dbReference type="EMBL" id="TDO96692.1"/>
    </source>
</evidence>
<dbReference type="AlphaFoldDB" id="A0A4V3CG83"/>
<dbReference type="Proteomes" id="UP000294656">
    <property type="component" value="Unassembled WGS sequence"/>
</dbReference>